<dbReference type="EMBL" id="CAJNAS010000057">
    <property type="protein sequence ID" value="CAE6969530.1"/>
    <property type="molecule type" value="Genomic_DNA"/>
</dbReference>
<evidence type="ECO:0000313" key="2">
    <source>
        <dbReference type="EMBL" id="CAE6969530.1"/>
    </source>
</evidence>
<gene>
    <name evidence="2" type="ORF">R70211_07694</name>
</gene>
<sequence>MDEPKPYVLVDCAVETPAIHHALIHHVESADVRAQCLFVNQRESDLAHAAPWLIDLTESEAACELTTWLTLTERRYPAITRLATKVDFDALFKHLEAQINLTLPDGKLAMHRFWDPRAWSRLQRVLSVEQRVACMGPVLEWKVVLRGKTHCVSQFDTERNLQEQITYVDADA</sequence>
<comment type="caution">
    <text evidence="2">The sequence shown here is derived from an EMBL/GenBank/DDBJ whole genome shotgun (WGS) entry which is preliminary data.</text>
</comment>
<dbReference type="InterPro" id="IPR025391">
    <property type="entry name" value="DUF4123"/>
</dbReference>
<reference evidence="2" key="1">
    <citation type="submission" date="2021-02" db="EMBL/GenBank/DDBJ databases">
        <authorList>
            <person name="Vanwijnsberghe S."/>
        </authorList>
    </citation>
    <scope>NUCLEOTIDE SEQUENCE</scope>
    <source>
        <strain evidence="2">R-70211</strain>
    </source>
</reference>
<dbReference type="RefSeq" id="WP_201084451.1">
    <property type="nucleotide sequence ID" value="NZ_CAJNAS010000057.1"/>
</dbReference>
<dbReference type="Pfam" id="PF13503">
    <property type="entry name" value="DUF4123"/>
    <property type="match status" value="1"/>
</dbReference>
<evidence type="ECO:0000259" key="1">
    <source>
        <dbReference type="Pfam" id="PF13503"/>
    </source>
</evidence>
<dbReference type="Proteomes" id="UP000675121">
    <property type="component" value="Unassembled WGS sequence"/>
</dbReference>
<feature type="domain" description="DUF4123" evidence="1">
    <location>
        <begin position="7"/>
        <end position="131"/>
    </location>
</feature>
<evidence type="ECO:0000313" key="3">
    <source>
        <dbReference type="Proteomes" id="UP000675121"/>
    </source>
</evidence>
<keyword evidence="3" id="KW-1185">Reference proteome</keyword>
<organism evidence="2 3">
    <name type="scientific">Paraburkholderia domus</name>
    <dbReference type="NCBI Taxonomy" id="2793075"/>
    <lineage>
        <taxon>Bacteria</taxon>
        <taxon>Pseudomonadati</taxon>
        <taxon>Pseudomonadota</taxon>
        <taxon>Betaproteobacteria</taxon>
        <taxon>Burkholderiales</taxon>
        <taxon>Burkholderiaceae</taxon>
        <taxon>Paraburkholderia</taxon>
    </lineage>
</organism>
<accession>A0A9N8NAD5</accession>
<dbReference type="AlphaFoldDB" id="A0A9N8NAD5"/>
<proteinExistence type="predicted"/>
<protein>
    <recommendedName>
        <fullName evidence="1">DUF4123 domain-containing protein</fullName>
    </recommendedName>
</protein>
<name>A0A9N8NAD5_9BURK</name>